<accession>A0ABN8DVY8</accession>
<dbReference type="Pfam" id="PF08245">
    <property type="entry name" value="Mur_ligase_M"/>
    <property type="match status" value="1"/>
</dbReference>
<organism evidence="12 13">
    <name type="scientific">Vibrio stylophorae</name>
    <dbReference type="NCBI Taxonomy" id="659351"/>
    <lineage>
        <taxon>Bacteria</taxon>
        <taxon>Pseudomonadati</taxon>
        <taxon>Pseudomonadota</taxon>
        <taxon>Gammaproteobacteria</taxon>
        <taxon>Vibrionales</taxon>
        <taxon>Vibrionaceae</taxon>
        <taxon>Vibrio</taxon>
    </lineage>
</organism>
<dbReference type="Gene3D" id="3.40.1390.10">
    <property type="entry name" value="MurE/MurF, N-terminal domain"/>
    <property type="match status" value="1"/>
</dbReference>
<keyword evidence="2 7" id="KW-0132">Cell division</keyword>
<dbReference type="GO" id="GO:0008765">
    <property type="term" value="F:UDP-N-acetylmuramoylalanyl-D-glutamate-2,6-diaminopimelate ligase activity"/>
    <property type="evidence" value="ECO:0007669"/>
    <property type="project" value="UniProtKB-EC"/>
</dbReference>
<dbReference type="InterPro" id="IPR000713">
    <property type="entry name" value="Mur_ligase_N"/>
</dbReference>
<dbReference type="SUPFAM" id="SSF53244">
    <property type="entry name" value="MurD-like peptide ligases, peptide-binding domain"/>
    <property type="match status" value="1"/>
</dbReference>
<comment type="caution">
    <text evidence="7">Lacks conserved residue(s) required for the propagation of feature annotation.</text>
</comment>
<evidence type="ECO:0000256" key="5">
    <source>
        <dbReference type="ARBA" id="ARBA00023306"/>
    </source>
</evidence>
<feature type="binding site" evidence="7">
    <location>
        <position position="475"/>
    </location>
    <ligand>
        <name>meso-2,6-diaminopimelate</name>
        <dbReference type="ChEBI" id="CHEBI:57791"/>
    </ligand>
</feature>
<evidence type="ECO:0000256" key="3">
    <source>
        <dbReference type="ARBA" id="ARBA00022960"/>
    </source>
</evidence>
<comment type="caution">
    <text evidence="12">The sequence shown here is derived from an EMBL/GenBank/DDBJ whole genome shotgun (WGS) entry which is preliminary data.</text>
</comment>
<comment type="similarity">
    <text evidence="1 7">Belongs to the MurCDEF family. MurE subfamily.</text>
</comment>
<evidence type="ECO:0000259" key="9">
    <source>
        <dbReference type="Pfam" id="PF01225"/>
    </source>
</evidence>
<keyword evidence="7" id="KW-0067">ATP-binding</keyword>
<dbReference type="NCBIfam" id="NF001123">
    <property type="entry name" value="PRK00139.1-1"/>
    <property type="match status" value="1"/>
</dbReference>
<evidence type="ECO:0000259" key="11">
    <source>
        <dbReference type="Pfam" id="PF08245"/>
    </source>
</evidence>
<name>A0ABN8DVY8_9VIBR</name>
<dbReference type="SUPFAM" id="SSF63418">
    <property type="entry name" value="MurE/MurF N-terminal domain"/>
    <property type="match status" value="1"/>
</dbReference>
<dbReference type="InterPro" id="IPR004101">
    <property type="entry name" value="Mur_ligase_C"/>
</dbReference>
<feature type="modified residue" description="N6-carboxylysine" evidence="7">
    <location>
        <position position="235"/>
    </location>
</feature>
<dbReference type="NCBIfam" id="NF001126">
    <property type="entry name" value="PRK00139.1-4"/>
    <property type="match status" value="1"/>
</dbReference>
<comment type="subcellular location">
    <subcellularLocation>
        <location evidence="7 8">Cytoplasm</location>
    </subcellularLocation>
</comment>
<dbReference type="Gene3D" id="3.40.1190.10">
    <property type="entry name" value="Mur-like, catalytic domain"/>
    <property type="match status" value="1"/>
</dbReference>
<dbReference type="RefSeq" id="WP_237467099.1">
    <property type="nucleotide sequence ID" value="NZ_CAKLDI010000001.1"/>
</dbReference>
<sequence length="505" mass="54480">MLQGQPKVNFAVLLSQWLPALPQLAQWQAIEIANLYIDSRQVTAGDAFVAIAGHQVDGRQFIDKAIAQGAVAVFAETDSEHAHGQCDWQGDVPVLWLDALATELSALGHFFYQAPSQQMTMAAVTGTNGKTTISQILAQWAQLLGCRAGVMGTNGNGLLGQLQESANTTADGITVQRQLAALKQAGANFVAMEVSSHGLHQGRIAKVHYDVGIFTNLTRDHLDYHGDMASYAAAKKLLFTEHDCRHAVIFAGDETGHAWLSDLPDAVAVGLNAMQVQGHCGRKIWATEVQYSQQGVTIAFDSSWGRGQFNAALVGAFNVANLLCALAALLVLGHDKSALLACAPALQAVVGRMEIFHQPGQAMAVVDYAHAPDALEQALKALRHHCDGDLWCLVGCGGDRDRGKRPMMAEIAERLADRVILTDDNPRSESPDAIIADMQAGMQHPERVAVIHSRFDACAFALANANEQDIILVAGKGHEDYQIYGQDKRHYSDRETLAELLGRKA</sequence>
<feature type="binding site" evidence="7">
    <location>
        <begin position="54"/>
        <end position="56"/>
    </location>
    <ligand>
        <name>UDP-N-acetyl-alpha-D-muramoyl-L-alanyl-D-glutamate</name>
        <dbReference type="ChEBI" id="CHEBI:83900"/>
    </ligand>
</feature>
<keyword evidence="13" id="KW-1185">Reference proteome</keyword>
<evidence type="ECO:0000256" key="2">
    <source>
        <dbReference type="ARBA" id="ARBA00022618"/>
    </source>
</evidence>
<dbReference type="InterPro" id="IPR036615">
    <property type="entry name" value="Mur_ligase_C_dom_sf"/>
</dbReference>
<dbReference type="Pfam" id="PF02875">
    <property type="entry name" value="Mur_ligase_C"/>
    <property type="match status" value="1"/>
</dbReference>
<evidence type="ECO:0000256" key="6">
    <source>
        <dbReference type="ARBA" id="ARBA00023316"/>
    </source>
</evidence>
<evidence type="ECO:0000256" key="1">
    <source>
        <dbReference type="ARBA" id="ARBA00005898"/>
    </source>
</evidence>
<evidence type="ECO:0000256" key="7">
    <source>
        <dbReference type="HAMAP-Rule" id="MF_00208"/>
    </source>
</evidence>
<keyword evidence="7" id="KW-0547">Nucleotide-binding</keyword>
<evidence type="ECO:0000259" key="10">
    <source>
        <dbReference type="Pfam" id="PF02875"/>
    </source>
</evidence>
<proteinExistence type="inferred from homology"/>
<feature type="domain" description="Mur ligase C-terminal" evidence="10">
    <location>
        <begin position="351"/>
        <end position="477"/>
    </location>
</feature>
<feature type="binding site" evidence="7">
    <location>
        <position position="203"/>
    </location>
    <ligand>
        <name>UDP-N-acetyl-alpha-D-muramoyl-L-alanyl-D-glutamate</name>
        <dbReference type="ChEBI" id="CHEBI:83900"/>
    </ligand>
</feature>
<feature type="domain" description="Mur ligase central" evidence="11">
    <location>
        <begin position="124"/>
        <end position="328"/>
    </location>
</feature>
<feature type="binding site" evidence="7">
    <location>
        <begin position="424"/>
        <end position="427"/>
    </location>
    <ligand>
        <name>meso-2,6-diaminopimelate</name>
        <dbReference type="ChEBI" id="CHEBI:57791"/>
    </ligand>
</feature>
<keyword evidence="7" id="KW-0460">Magnesium</keyword>
<dbReference type="PANTHER" id="PTHR23135">
    <property type="entry name" value="MUR LIGASE FAMILY MEMBER"/>
    <property type="match status" value="1"/>
</dbReference>
<dbReference type="Gene3D" id="3.90.190.20">
    <property type="entry name" value="Mur ligase, C-terminal domain"/>
    <property type="match status" value="1"/>
</dbReference>
<evidence type="ECO:0000256" key="8">
    <source>
        <dbReference type="RuleBase" id="RU004135"/>
    </source>
</evidence>
<dbReference type="Pfam" id="PF01225">
    <property type="entry name" value="Mur_ligase"/>
    <property type="match status" value="1"/>
</dbReference>
<keyword evidence="7 12" id="KW-0436">Ligase</keyword>
<feature type="binding site" evidence="7">
    <location>
        <position position="201"/>
    </location>
    <ligand>
        <name>UDP-N-acetyl-alpha-D-muramoyl-L-alanyl-D-glutamate</name>
        <dbReference type="ChEBI" id="CHEBI:83900"/>
    </ligand>
</feature>
<feature type="domain" description="Mur ligase N-terminal catalytic" evidence="9">
    <location>
        <begin position="31"/>
        <end position="79"/>
    </location>
</feature>
<dbReference type="SUPFAM" id="SSF53623">
    <property type="entry name" value="MurD-like peptide ligases, catalytic domain"/>
    <property type="match status" value="1"/>
</dbReference>
<dbReference type="InterPro" id="IPR036565">
    <property type="entry name" value="Mur-like_cat_sf"/>
</dbReference>
<evidence type="ECO:0000313" key="13">
    <source>
        <dbReference type="Proteomes" id="UP000838672"/>
    </source>
</evidence>
<keyword evidence="7" id="KW-0963">Cytoplasm</keyword>
<feature type="binding site" evidence="7">
    <location>
        <position position="195"/>
    </location>
    <ligand>
        <name>UDP-N-acetyl-alpha-D-muramoyl-L-alanyl-D-glutamate</name>
        <dbReference type="ChEBI" id="CHEBI:83900"/>
    </ligand>
</feature>
<feature type="binding site" evidence="7">
    <location>
        <position position="39"/>
    </location>
    <ligand>
        <name>UDP-N-acetyl-alpha-D-muramoyl-L-alanyl-D-glutamate</name>
        <dbReference type="ChEBI" id="CHEBI:83900"/>
    </ligand>
</feature>
<comment type="function">
    <text evidence="7">Catalyzes the addition of meso-diaminopimelic acid to the nucleotide precursor UDP-N-acetylmuramoyl-L-alanyl-D-glutamate (UMAG) in the biosynthesis of bacterial cell-wall peptidoglycan.</text>
</comment>
<dbReference type="InterPro" id="IPR013221">
    <property type="entry name" value="Mur_ligase_cen"/>
</dbReference>
<dbReference type="EC" id="6.3.2.13" evidence="7"/>
<feature type="binding site" evidence="7">
    <location>
        <position position="400"/>
    </location>
    <ligand>
        <name>meso-2,6-diaminopimelate</name>
        <dbReference type="ChEBI" id="CHEBI:57791"/>
    </ligand>
</feature>
<keyword evidence="4 7" id="KW-0573">Peptidoglycan synthesis</keyword>
<dbReference type="Proteomes" id="UP000838672">
    <property type="component" value="Unassembled WGS sequence"/>
</dbReference>
<comment type="catalytic activity">
    <reaction evidence="7">
        <text>UDP-N-acetyl-alpha-D-muramoyl-L-alanyl-D-glutamate + meso-2,6-diaminopimelate + ATP = UDP-N-acetyl-alpha-D-muramoyl-L-alanyl-gamma-D-glutamyl-meso-2,6-diaminopimelate + ADP + phosphate + H(+)</text>
        <dbReference type="Rhea" id="RHEA:23676"/>
        <dbReference type="ChEBI" id="CHEBI:15378"/>
        <dbReference type="ChEBI" id="CHEBI:30616"/>
        <dbReference type="ChEBI" id="CHEBI:43474"/>
        <dbReference type="ChEBI" id="CHEBI:57791"/>
        <dbReference type="ChEBI" id="CHEBI:83900"/>
        <dbReference type="ChEBI" id="CHEBI:83905"/>
        <dbReference type="ChEBI" id="CHEBI:456216"/>
        <dbReference type="EC" id="6.3.2.13"/>
    </reaction>
</comment>
<feature type="short sequence motif" description="Meso-diaminopimelate recognition motif" evidence="7">
    <location>
        <begin position="424"/>
        <end position="427"/>
    </location>
</feature>
<dbReference type="InterPro" id="IPR005761">
    <property type="entry name" value="UDP-N-AcMur-Glu-dNH2Pim_ligase"/>
</dbReference>
<feature type="binding site" evidence="7">
    <location>
        <begin position="168"/>
        <end position="169"/>
    </location>
    <ligand>
        <name>UDP-N-acetyl-alpha-D-muramoyl-L-alanyl-D-glutamate</name>
        <dbReference type="ChEBI" id="CHEBI:83900"/>
    </ligand>
</feature>
<dbReference type="InterPro" id="IPR035911">
    <property type="entry name" value="MurE/MurF_N"/>
</dbReference>
<protein>
    <recommendedName>
        <fullName evidence="7">UDP-N-acetylmuramoyl-L-alanyl-D-glutamate--2,6-diaminopimelate ligase</fullName>
        <ecNumber evidence="7">6.3.2.13</ecNumber>
    </recommendedName>
    <alternativeName>
        <fullName evidence="7">Meso-A2pm-adding enzyme</fullName>
    </alternativeName>
    <alternativeName>
        <fullName evidence="7">Meso-diaminopimelate-adding enzyme</fullName>
    </alternativeName>
    <alternativeName>
        <fullName evidence="7">UDP-MurNAc-L-Ala-D-Glu:meso-diaminopimelate ligase</fullName>
    </alternativeName>
    <alternativeName>
        <fullName evidence="7">UDP-MurNAc-tripeptide synthetase</fullName>
    </alternativeName>
    <alternativeName>
        <fullName evidence="7">UDP-N-acetylmuramyl-tripeptide synthetase</fullName>
    </alternativeName>
</protein>
<dbReference type="NCBIfam" id="TIGR01085">
    <property type="entry name" value="murE"/>
    <property type="match status" value="1"/>
</dbReference>
<keyword evidence="3 7" id="KW-0133">Cell shape</keyword>
<comment type="PTM">
    <text evidence="7">Carboxylation is probably crucial for Mg(2+) binding and, consequently, for the gamma-phosphate positioning of ATP.</text>
</comment>
<feature type="binding site" evidence="7">
    <location>
        <begin position="126"/>
        <end position="132"/>
    </location>
    <ligand>
        <name>ATP</name>
        <dbReference type="ChEBI" id="CHEBI:30616"/>
    </ligand>
</feature>
<evidence type="ECO:0000313" key="12">
    <source>
        <dbReference type="EMBL" id="CAH0534454.1"/>
    </source>
</evidence>
<comment type="cofactor">
    <cofactor evidence="7">
        <name>Mg(2+)</name>
        <dbReference type="ChEBI" id="CHEBI:18420"/>
    </cofactor>
</comment>
<reference evidence="12" key="1">
    <citation type="submission" date="2021-11" db="EMBL/GenBank/DDBJ databases">
        <authorList>
            <person name="Rodrigo-Torres L."/>
            <person name="Arahal R. D."/>
            <person name="Lucena T."/>
        </authorList>
    </citation>
    <scope>NUCLEOTIDE SEQUENCE</scope>
    <source>
        <strain evidence="12">CECT 7929</strain>
    </source>
</reference>
<dbReference type="HAMAP" id="MF_00208">
    <property type="entry name" value="MurE"/>
    <property type="match status" value="1"/>
</dbReference>
<keyword evidence="5 7" id="KW-0131">Cell cycle</keyword>
<evidence type="ECO:0000256" key="4">
    <source>
        <dbReference type="ARBA" id="ARBA00022984"/>
    </source>
</evidence>
<keyword evidence="6 7" id="KW-0961">Cell wall biogenesis/degradation</keyword>
<dbReference type="EMBL" id="CAKLDI010000001">
    <property type="protein sequence ID" value="CAH0534454.1"/>
    <property type="molecule type" value="Genomic_DNA"/>
</dbReference>
<dbReference type="PANTHER" id="PTHR23135:SF4">
    <property type="entry name" value="UDP-N-ACETYLMURAMOYL-L-ALANYL-D-GLUTAMATE--2,6-DIAMINOPIMELATE LIGASE MURE HOMOLOG, CHLOROPLASTIC"/>
    <property type="match status" value="1"/>
</dbReference>
<feature type="binding site" evidence="7">
    <location>
        <position position="479"/>
    </location>
    <ligand>
        <name>meso-2,6-diaminopimelate</name>
        <dbReference type="ChEBI" id="CHEBI:57791"/>
    </ligand>
</feature>
<feature type="binding site" evidence="7">
    <location>
        <position position="167"/>
    </location>
    <ligand>
        <name>UDP-N-acetyl-alpha-D-muramoyl-L-alanyl-D-glutamate</name>
        <dbReference type="ChEBI" id="CHEBI:83900"/>
    </ligand>
</feature>
<comment type="pathway">
    <text evidence="7 8">Cell wall biogenesis; peptidoglycan biosynthesis.</text>
</comment>
<gene>
    <name evidence="7 12" type="primary">murE</name>
    <name evidence="12" type="ORF">VST7929_02386</name>
</gene>